<dbReference type="GO" id="GO:0006508">
    <property type="term" value="P:proteolysis"/>
    <property type="evidence" value="ECO:0007669"/>
    <property type="project" value="UniProtKB-KW"/>
</dbReference>
<dbReference type="AlphaFoldDB" id="A0A222VMQ4"/>
<dbReference type="InterPro" id="IPR044217">
    <property type="entry name" value="CLPT1/2"/>
</dbReference>
<keyword evidence="2" id="KW-1185">Reference proteome</keyword>
<dbReference type="RefSeq" id="WP_091798439.1">
    <property type="nucleotide sequence ID" value="NZ_CP016353.1"/>
</dbReference>
<keyword evidence="1" id="KW-0067">ATP-binding</keyword>
<keyword evidence="1" id="KW-0645">Protease</keyword>
<keyword evidence="1" id="KW-0378">Hydrolase</keyword>
<dbReference type="PROSITE" id="PS51903">
    <property type="entry name" value="CLP_R"/>
    <property type="match status" value="1"/>
</dbReference>
<dbReference type="SUPFAM" id="SSF81923">
    <property type="entry name" value="Double Clp-N motif"/>
    <property type="match status" value="1"/>
</dbReference>
<keyword evidence="1" id="KW-0547">Nucleotide-binding</keyword>
<dbReference type="Gene3D" id="1.10.1780.10">
    <property type="entry name" value="Clp, N-terminal domain"/>
    <property type="match status" value="1"/>
</dbReference>
<name>A0A222VMQ4_9PSEU</name>
<dbReference type="STRING" id="530584.SAMN05421630_10142"/>
<dbReference type="OrthoDB" id="3290891at2"/>
<dbReference type="GO" id="GO:0008233">
    <property type="term" value="F:peptidase activity"/>
    <property type="evidence" value="ECO:0007669"/>
    <property type="project" value="UniProtKB-KW"/>
</dbReference>
<protein>
    <submittedName>
        <fullName evidence="1">ATP-dependent Clp protease ATP-binding subunit ClpC</fullName>
    </submittedName>
</protein>
<dbReference type="GO" id="GO:0005524">
    <property type="term" value="F:ATP binding"/>
    <property type="evidence" value="ECO:0007669"/>
    <property type="project" value="UniProtKB-KW"/>
</dbReference>
<accession>A0A222VMQ4</accession>
<sequence length="240" mass="25043">MPKINVYLPDELADAVKTAGIPVSAICQRALEHSVKRVSAIRARALDDPASVVADLSQFTGRSRTALTLGIDKARAEGAREVGTEHLLAGLLAEGENLGLRVLGSLDVEVTKLTRELERRAGSGTGTNEGAERFGALAAAALELAATEALTMGHNYIGCEHLLLGLLAEPSGTAGQLLRAHGAELKATRGAVTAALAGYLHGNAQRPGTEAESVLRHLLDRISRIEDRIGMSTSDTAGAE</sequence>
<organism evidence="1 2">
    <name type="scientific">Prauserella marina</name>
    <dbReference type="NCBI Taxonomy" id="530584"/>
    <lineage>
        <taxon>Bacteria</taxon>
        <taxon>Bacillati</taxon>
        <taxon>Actinomycetota</taxon>
        <taxon>Actinomycetes</taxon>
        <taxon>Pseudonocardiales</taxon>
        <taxon>Pseudonocardiaceae</taxon>
        <taxon>Prauserella</taxon>
    </lineage>
</organism>
<dbReference type="KEGG" id="pmad:BAY61_08415"/>
<gene>
    <name evidence="1" type="ORF">SAMN05421630_10142</name>
</gene>
<dbReference type="InterPro" id="IPR036628">
    <property type="entry name" value="Clp_N_dom_sf"/>
</dbReference>
<dbReference type="Pfam" id="PF02861">
    <property type="entry name" value="Clp_N"/>
    <property type="match status" value="2"/>
</dbReference>
<dbReference type="PANTHER" id="PTHR47016">
    <property type="entry name" value="ATP-DEPENDENT CLP PROTEASE ATP-BINDING SUBUNIT CLPT1, CHLOROPLASTIC"/>
    <property type="match status" value="1"/>
</dbReference>
<proteinExistence type="predicted"/>
<dbReference type="InterPro" id="IPR004176">
    <property type="entry name" value="Clp_R_N"/>
</dbReference>
<reference evidence="1 2" key="1">
    <citation type="submission" date="2016-10" db="EMBL/GenBank/DDBJ databases">
        <authorList>
            <person name="de Groot N.N."/>
        </authorList>
    </citation>
    <scope>NUCLEOTIDE SEQUENCE [LARGE SCALE GENOMIC DNA]</scope>
    <source>
        <strain evidence="1 2">CGMCC 4.5506</strain>
    </source>
</reference>
<dbReference type="EMBL" id="FMZE01000001">
    <property type="protein sequence ID" value="SDC00937.1"/>
    <property type="molecule type" value="Genomic_DNA"/>
</dbReference>
<dbReference type="PANTHER" id="PTHR47016:SF5">
    <property type="entry name" value="CLP DOMAIN SUPERFAMILY PROTEIN"/>
    <property type="match status" value="1"/>
</dbReference>
<evidence type="ECO:0000313" key="1">
    <source>
        <dbReference type="EMBL" id="SDC00937.1"/>
    </source>
</evidence>
<evidence type="ECO:0000313" key="2">
    <source>
        <dbReference type="Proteomes" id="UP000199494"/>
    </source>
</evidence>
<dbReference type="Proteomes" id="UP000199494">
    <property type="component" value="Unassembled WGS sequence"/>
</dbReference>